<reference evidence="2" key="1">
    <citation type="journal article" date="2024" name="Proc. Natl. Acad. Sci. U.S.A.">
        <title>Extraordinary preservation of gene collinearity over three hundred million years revealed in homosporous lycophytes.</title>
        <authorList>
            <person name="Li C."/>
            <person name="Wickell D."/>
            <person name="Kuo L.Y."/>
            <person name="Chen X."/>
            <person name="Nie B."/>
            <person name="Liao X."/>
            <person name="Peng D."/>
            <person name="Ji J."/>
            <person name="Jenkins J."/>
            <person name="Williams M."/>
            <person name="Shu S."/>
            <person name="Plott C."/>
            <person name="Barry K."/>
            <person name="Rajasekar S."/>
            <person name="Grimwood J."/>
            <person name="Han X."/>
            <person name="Sun S."/>
            <person name="Hou Z."/>
            <person name="He W."/>
            <person name="Dai G."/>
            <person name="Sun C."/>
            <person name="Schmutz J."/>
            <person name="Leebens-Mack J.H."/>
            <person name="Li F.W."/>
            <person name="Wang L."/>
        </authorList>
    </citation>
    <scope>NUCLEOTIDE SEQUENCE [LARGE SCALE GENOMIC DNA]</scope>
    <source>
        <strain evidence="2">cv. PW_Plant_1</strain>
    </source>
</reference>
<proteinExistence type="predicted"/>
<name>A0ACC2CEU2_DIPCM</name>
<organism evidence="1 2">
    <name type="scientific">Diphasiastrum complanatum</name>
    <name type="common">Issler's clubmoss</name>
    <name type="synonym">Lycopodium complanatum</name>
    <dbReference type="NCBI Taxonomy" id="34168"/>
    <lineage>
        <taxon>Eukaryota</taxon>
        <taxon>Viridiplantae</taxon>
        <taxon>Streptophyta</taxon>
        <taxon>Embryophyta</taxon>
        <taxon>Tracheophyta</taxon>
        <taxon>Lycopodiopsida</taxon>
        <taxon>Lycopodiales</taxon>
        <taxon>Lycopodiaceae</taxon>
        <taxon>Lycopodioideae</taxon>
        <taxon>Diphasiastrum</taxon>
    </lineage>
</organism>
<accession>A0ACC2CEU2</accession>
<dbReference type="EMBL" id="CM055101">
    <property type="protein sequence ID" value="KAJ7540537.1"/>
    <property type="molecule type" value="Genomic_DNA"/>
</dbReference>
<sequence length="410" mass="45093">MMGPSESLAQLLQFSVMPIAKVLVMCSLGLLMATRRVNILSESSSRKGLSKLVFSLFLPCLIFTQLGSAVTLGKMIRWWFVPVNIVISACLGCLVGLVVALIFRPQPQFFKFTIVMVGIGNIGNIPLVLIDAVCRDQNNPFGDPQQCDTNGVAYISYGQWVGAVIVYTFVFQMLSPPMKPANELYNIDDTVVLKIDTTDGPPELTPLLSDASRQQDSEYQLYTQVSGEKKVLKTLKLWLKKSRIQDILQPPVAASILALVVGAIPFLKMLFFKQQAVFFFLSDSMNLMGGAMIPCIMLVLGAGLVKGPGTSELGTRTTVAIVLTRLFLVPLIGLLVVSMADKFGLLPRNDKMFRFVLLLQHSMPTSILAGAVASLQGHGEKEASAILFWEHICAIFSMPVWLMLYFNILF</sequence>
<evidence type="ECO:0000313" key="2">
    <source>
        <dbReference type="Proteomes" id="UP001162992"/>
    </source>
</evidence>
<dbReference type="Proteomes" id="UP001162992">
    <property type="component" value="Chromosome 10"/>
</dbReference>
<keyword evidence="2" id="KW-1185">Reference proteome</keyword>
<evidence type="ECO:0000313" key="1">
    <source>
        <dbReference type="EMBL" id="KAJ7540537.1"/>
    </source>
</evidence>
<gene>
    <name evidence="1" type="ORF">O6H91_10G020400</name>
</gene>
<comment type="caution">
    <text evidence="1">The sequence shown here is derived from an EMBL/GenBank/DDBJ whole genome shotgun (WGS) entry which is preliminary data.</text>
</comment>
<protein>
    <submittedName>
        <fullName evidence="1">Uncharacterized protein</fullName>
    </submittedName>
</protein>